<gene>
    <name evidence="1" type="ORF">KPL71_009915</name>
</gene>
<reference evidence="2" key="1">
    <citation type="journal article" date="2023" name="Hortic. Res.">
        <title>A chromosome-level phased genome enabling allele-level studies in sweet orange: a case study on citrus Huanglongbing tolerance.</title>
        <authorList>
            <person name="Wu B."/>
            <person name="Yu Q."/>
            <person name="Deng Z."/>
            <person name="Duan Y."/>
            <person name="Luo F."/>
            <person name="Gmitter F. Jr."/>
        </authorList>
    </citation>
    <scope>NUCLEOTIDE SEQUENCE [LARGE SCALE GENOMIC DNA]</scope>
    <source>
        <strain evidence="2">cv. Valencia</strain>
    </source>
</reference>
<keyword evidence="2" id="KW-1185">Reference proteome</keyword>
<dbReference type="EMBL" id="CM039172">
    <property type="protein sequence ID" value="KAH9785288.1"/>
    <property type="molecule type" value="Genomic_DNA"/>
</dbReference>
<comment type="caution">
    <text evidence="1">The sequence shown here is derived from an EMBL/GenBank/DDBJ whole genome shotgun (WGS) entry which is preliminary data.</text>
</comment>
<evidence type="ECO:0000313" key="1">
    <source>
        <dbReference type="EMBL" id="KAH9785288.1"/>
    </source>
</evidence>
<evidence type="ECO:0000313" key="2">
    <source>
        <dbReference type="Proteomes" id="UP000829398"/>
    </source>
</evidence>
<name>A0ACB8MI35_CITSI</name>
<organism evidence="1 2">
    <name type="scientific">Citrus sinensis</name>
    <name type="common">Sweet orange</name>
    <name type="synonym">Citrus aurantium var. sinensis</name>
    <dbReference type="NCBI Taxonomy" id="2711"/>
    <lineage>
        <taxon>Eukaryota</taxon>
        <taxon>Viridiplantae</taxon>
        <taxon>Streptophyta</taxon>
        <taxon>Embryophyta</taxon>
        <taxon>Tracheophyta</taxon>
        <taxon>Spermatophyta</taxon>
        <taxon>Magnoliopsida</taxon>
        <taxon>eudicotyledons</taxon>
        <taxon>Gunneridae</taxon>
        <taxon>Pentapetalae</taxon>
        <taxon>rosids</taxon>
        <taxon>malvids</taxon>
        <taxon>Sapindales</taxon>
        <taxon>Rutaceae</taxon>
        <taxon>Aurantioideae</taxon>
        <taxon>Citrus</taxon>
    </lineage>
</organism>
<sequence>MSGILFHKYGGEDLDSYYPIRPECQADVPKVRFKARAGKTLSARRWHAAFSEDGHLDIAKVLRRIQRGGIHPSIKGLVWEFLLGCYDPNSTFEERNQIRQQRRQQYAAWKTECQNIVPIIGSGKFITAAIVTDDDGTISDKKVLQWMLGLHQIGLDVVRTDRSLVFYESETNQAKLWDVLAIYSWVDNDIGYVQGMNDICSPMIVLLENEADAFWCFEHTMRRLRENFRTNTGMIGVQSQLSTLSQIIRTIDPKLHQHLEDLDGGEYLFAFRMLMVLFRREFSFVDALYLWELMWAMEYNPNIFSLYESNSSTSDGRQVNDKQLKQCGKFERKNVKTGQPDKTSALSVFLVASVLETKNKKLLREAKGLDDVVKILADITGNLDAKKACNEALKIQKKYLSKSAKQFLYPNVWWHWAAT</sequence>
<protein>
    <submittedName>
        <fullName evidence="1">Rab-GAP TBC domain-containing protein</fullName>
    </submittedName>
</protein>
<accession>A0ACB8MI35</accession>
<dbReference type="Proteomes" id="UP000829398">
    <property type="component" value="Chromosome 3"/>
</dbReference>
<proteinExistence type="predicted"/>